<evidence type="ECO:0000313" key="1">
    <source>
        <dbReference type="EMBL" id="ACO78755.1"/>
    </source>
</evidence>
<dbReference type="OrthoDB" id="9785278at2"/>
<proteinExistence type="predicted"/>
<protein>
    <recommendedName>
        <fullName evidence="3">ATPase</fullName>
    </recommendedName>
</protein>
<evidence type="ECO:0008006" key="3">
    <source>
        <dbReference type="Google" id="ProtNLM"/>
    </source>
</evidence>
<name>C1DIS4_AZOVD</name>
<evidence type="ECO:0000313" key="2">
    <source>
        <dbReference type="Proteomes" id="UP000002424"/>
    </source>
</evidence>
<dbReference type="EnsemblBacteria" id="ACO78755">
    <property type="protein sequence ID" value="ACO78755"/>
    <property type="gene ID" value="Avin_25750"/>
</dbReference>
<dbReference type="eggNOG" id="COG1499">
    <property type="taxonomic scope" value="Bacteria"/>
</dbReference>
<dbReference type="InterPro" id="IPR047706">
    <property type="entry name" value="BCAM0308-like"/>
</dbReference>
<accession>C1DIS4</accession>
<keyword evidence="2" id="KW-1185">Reference proteome</keyword>
<sequence>MDTRHDQLYQQDVHDPYLRHWHAHGNALCPECGVSYRAGRWSWEGLDDAEQAERTLCPACRRIADKAPAGNLTLAGSFVREHSDEICNLLHNTEALEKREHPLERLMTISDEAEGLMVTTTGIHLANRLGHVLEAAFKGHADYSYSDDRSALRVRWERD</sequence>
<dbReference type="EMBL" id="CP001157">
    <property type="protein sequence ID" value="ACO78755.1"/>
    <property type="molecule type" value="Genomic_DNA"/>
</dbReference>
<dbReference type="STRING" id="322710.Avin_25750"/>
<gene>
    <name evidence="1" type="ordered locus">Avin_25750</name>
</gene>
<dbReference type="AlphaFoldDB" id="C1DIS4"/>
<dbReference type="HOGENOM" id="CLU_114437_0_0_6"/>
<organism evidence="1 2">
    <name type="scientific">Azotobacter vinelandii (strain DJ / ATCC BAA-1303)</name>
    <dbReference type="NCBI Taxonomy" id="322710"/>
    <lineage>
        <taxon>Bacteria</taxon>
        <taxon>Pseudomonadati</taxon>
        <taxon>Pseudomonadota</taxon>
        <taxon>Gammaproteobacteria</taxon>
        <taxon>Pseudomonadales</taxon>
        <taxon>Pseudomonadaceae</taxon>
        <taxon>Azotobacter</taxon>
    </lineage>
</organism>
<dbReference type="GeneID" id="88185729"/>
<reference evidence="1 2" key="1">
    <citation type="journal article" date="2009" name="J. Bacteriol.">
        <title>Genome sequence of Azotobacter vinelandii, an obligate aerobe specialized to support diverse anaerobic metabolic processes.</title>
        <authorList>
            <person name="Setubal J.C."/>
            <person name="dos Santos P."/>
            <person name="Goldman B.S."/>
            <person name="Ertesvag H."/>
            <person name="Espin G."/>
            <person name="Rubio L.M."/>
            <person name="Valla S."/>
            <person name="Almeida N.F."/>
            <person name="Balasubramanian D."/>
            <person name="Cromes L."/>
            <person name="Curatti L."/>
            <person name="Du Z."/>
            <person name="Godsy E."/>
            <person name="Goodner B."/>
            <person name="Hellner-Burris K."/>
            <person name="Hernandez J.A."/>
            <person name="Houmiel K."/>
            <person name="Imperial J."/>
            <person name="Kennedy C."/>
            <person name="Larson T.J."/>
            <person name="Latreille P."/>
            <person name="Ligon L.S."/>
            <person name="Lu J."/>
            <person name="Maerk M."/>
            <person name="Miller N.M."/>
            <person name="Norton S."/>
            <person name="O'Carroll I.P."/>
            <person name="Paulsen I."/>
            <person name="Raulfs E.C."/>
            <person name="Roemer R."/>
            <person name="Rosser J."/>
            <person name="Segura D."/>
            <person name="Slater S."/>
            <person name="Stricklin S.L."/>
            <person name="Studholme D.J."/>
            <person name="Sun J."/>
            <person name="Viana C.J."/>
            <person name="Wallin E."/>
            <person name="Wang B."/>
            <person name="Wheeler C."/>
            <person name="Zhu H."/>
            <person name="Dean D.R."/>
            <person name="Dixon R."/>
            <person name="Wood D."/>
        </authorList>
    </citation>
    <scope>NUCLEOTIDE SEQUENCE [LARGE SCALE GENOMIC DNA]</scope>
    <source>
        <strain evidence="2">DJ / ATCC BAA-1303</strain>
    </source>
</reference>
<dbReference type="KEGG" id="avn:Avin_25750"/>
<dbReference type="Proteomes" id="UP000002424">
    <property type="component" value="Chromosome"/>
</dbReference>
<dbReference type="NCBIfam" id="NF040826">
    <property type="entry name" value="lxa_BCAM0308"/>
    <property type="match status" value="1"/>
</dbReference>
<dbReference type="RefSeq" id="WP_012701146.1">
    <property type="nucleotide sequence ID" value="NC_012560.1"/>
</dbReference>